<evidence type="ECO:0000313" key="2">
    <source>
        <dbReference type="EMBL" id="KAF6143864.1"/>
    </source>
</evidence>
<gene>
    <name evidence="2" type="ORF">GIB67_009845</name>
</gene>
<sequence>MIKFVKRLGVSVFQVYNITCYLSYIPMHIQMKLHAFLLSTSLILMLALVLVHVLMVKTHDTC</sequence>
<feature type="transmembrane region" description="Helical" evidence="1">
    <location>
        <begin position="35"/>
        <end position="56"/>
    </location>
</feature>
<comment type="caution">
    <text evidence="2">The sequence shown here is derived from an EMBL/GenBank/DDBJ whole genome shotgun (WGS) entry which is preliminary data.</text>
</comment>
<keyword evidence="1" id="KW-0472">Membrane</keyword>
<dbReference type="Proteomes" id="UP000541444">
    <property type="component" value="Unassembled WGS sequence"/>
</dbReference>
<dbReference type="AlphaFoldDB" id="A0A7J7LMZ9"/>
<name>A0A7J7LMZ9_9MAGN</name>
<dbReference type="EMBL" id="JACGCM010002165">
    <property type="protein sequence ID" value="KAF6143864.1"/>
    <property type="molecule type" value="Genomic_DNA"/>
</dbReference>
<protein>
    <submittedName>
        <fullName evidence="2">Uncharacterized protein</fullName>
    </submittedName>
</protein>
<keyword evidence="1" id="KW-0812">Transmembrane</keyword>
<evidence type="ECO:0000256" key="1">
    <source>
        <dbReference type="SAM" id="Phobius"/>
    </source>
</evidence>
<feature type="transmembrane region" description="Helical" evidence="1">
    <location>
        <begin position="12"/>
        <end position="29"/>
    </location>
</feature>
<proteinExistence type="predicted"/>
<keyword evidence="3" id="KW-1185">Reference proteome</keyword>
<reference evidence="2 3" key="1">
    <citation type="journal article" date="2020" name="IScience">
        <title>Genome Sequencing of the Endangered Kingdonia uniflora (Circaeasteraceae, Ranunculales) Reveals Potential Mechanisms of Evolutionary Specialization.</title>
        <authorList>
            <person name="Sun Y."/>
            <person name="Deng T."/>
            <person name="Zhang A."/>
            <person name="Moore M.J."/>
            <person name="Landis J.B."/>
            <person name="Lin N."/>
            <person name="Zhang H."/>
            <person name="Zhang X."/>
            <person name="Huang J."/>
            <person name="Zhang X."/>
            <person name="Sun H."/>
            <person name="Wang H."/>
        </authorList>
    </citation>
    <scope>NUCLEOTIDE SEQUENCE [LARGE SCALE GENOMIC DNA]</scope>
    <source>
        <strain evidence="2">TB1705</strain>
        <tissue evidence="2">Leaf</tissue>
    </source>
</reference>
<evidence type="ECO:0000313" key="3">
    <source>
        <dbReference type="Proteomes" id="UP000541444"/>
    </source>
</evidence>
<organism evidence="2 3">
    <name type="scientific">Kingdonia uniflora</name>
    <dbReference type="NCBI Taxonomy" id="39325"/>
    <lineage>
        <taxon>Eukaryota</taxon>
        <taxon>Viridiplantae</taxon>
        <taxon>Streptophyta</taxon>
        <taxon>Embryophyta</taxon>
        <taxon>Tracheophyta</taxon>
        <taxon>Spermatophyta</taxon>
        <taxon>Magnoliopsida</taxon>
        <taxon>Ranunculales</taxon>
        <taxon>Circaeasteraceae</taxon>
        <taxon>Kingdonia</taxon>
    </lineage>
</organism>
<keyword evidence="1" id="KW-1133">Transmembrane helix</keyword>
<accession>A0A7J7LMZ9</accession>